<proteinExistence type="predicted"/>
<sequence>MEGVRLLRLGSCHMSLGENIPNARVRNVAAPGDAPALQGESSCKFRSRKRHTRCFTNAQNDRTEVAQGASLLEILRIPLSLSLFPDSPPFLSSPTPLSSPLQAKPGPITWYEKAPRKRSALPLQQACVRDEARRRPQLSFSPQRGEEEKERSTSP</sequence>
<evidence type="ECO:0000256" key="1">
    <source>
        <dbReference type="SAM" id="MobiDB-lite"/>
    </source>
</evidence>
<feature type="compositionally biased region" description="Basic and acidic residues" evidence="1">
    <location>
        <begin position="144"/>
        <end position="155"/>
    </location>
</feature>
<organism evidence="2 3">
    <name type="scientific">Podarcis lilfordi</name>
    <name type="common">Lilford's wall lizard</name>
    <dbReference type="NCBI Taxonomy" id="74358"/>
    <lineage>
        <taxon>Eukaryota</taxon>
        <taxon>Metazoa</taxon>
        <taxon>Chordata</taxon>
        <taxon>Craniata</taxon>
        <taxon>Vertebrata</taxon>
        <taxon>Euteleostomi</taxon>
        <taxon>Lepidosauria</taxon>
        <taxon>Squamata</taxon>
        <taxon>Bifurcata</taxon>
        <taxon>Unidentata</taxon>
        <taxon>Episquamata</taxon>
        <taxon>Laterata</taxon>
        <taxon>Lacertibaenia</taxon>
        <taxon>Lacertidae</taxon>
        <taxon>Podarcis</taxon>
    </lineage>
</organism>
<dbReference type="Proteomes" id="UP001178461">
    <property type="component" value="Chromosome 5"/>
</dbReference>
<dbReference type="EMBL" id="OX395130">
    <property type="protein sequence ID" value="CAI5774949.1"/>
    <property type="molecule type" value="Genomic_DNA"/>
</dbReference>
<dbReference type="AlphaFoldDB" id="A0AA35KCH5"/>
<gene>
    <name evidence="2" type="ORF">PODLI_1B011638</name>
</gene>
<evidence type="ECO:0000313" key="3">
    <source>
        <dbReference type="Proteomes" id="UP001178461"/>
    </source>
</evidence>
<name>A0AA35KCH5_9SAUR</name>
<feature type="region of interest" description="Disordered" evidence="1">
    <location>
        <begin position="113"/>
        <end position="155"/>
    </location>
</feature>
<keyword evidence="3" id="KW-1185">Reference proteome</keyword>
<evidence type="ECO:0000313" key="2">
    <source>
        <dbReference type="EMBL" id="CAI5774949.1"/>
    </source>
</evidence>
<protein>
    <submittedName>
        <fullName evidence="2">Uncharacterized protein</fullName>
    </submittedName>
</protein>
<accession>A0AA35KCH5</accession>
<reference evidence="2" key="1">
    <citation type="submission" date="2022-12" db="EMBL/GenBank/DDBJ databases">
        <authorList>
            <person name="Alioto T."/>
            <person name="Alioto T."/>
            <person name="Gomez Garrido J."/>
        </authorList>
    </citation>
    <scope>NUCLEOTIDE SEQUENCE</scope>
</reference>